<name>A0ABW2UHS4_9RHOB</name>
<gene>
    <name evidence="8 10" type="primary">ectA</name>
    <name evidence="10" type="ORF">ACFQXB_08550</name>
</gene>
<evidence type="ECO:0000259" key="9">
    <source>
        <dbReference type="PROSITE" id="PS51186"/>
    </source>
</evidence>
<comment type="caution">
    <text evidence="10">The sequence shown here is derived from an EMBL/GenBank/DDBJ whole genome shotgun (WGS) entry which is preliminary data.</text>
</comment>
<comment type="function">
    <text evidence="8">Catalyzes the acetylation of L-2,4-diaminobutyrate (DABA) to gamma-N-acetyl-alpha,gamma-diaminobutyric acid (ADABA) with acetyl coenzyme A.</text>
</comment>
<dbReference type="CDD" id="cd04301">
    <property type="entry name" value="NAT_SF"/>
    <property type="match status" value="1"/>
</dbReference>
<keyword evidence="11" id="KW-1185">Reference proteome</keyword>
<sequence length="176" mass="19506">MPDLTRTAFRKPISLRRPQPEDGAAVWSLVRECAPLDENSMYCNLIQCDHFRDTCVLAEREEAVVGWISGHLMPADPRTLFVWQVAVAGAARGEGLARRMLEELLARPDCAGVRQIKTTITADNRASWALFEGFAARTGAVLTHDPHYTRDRHFAGAHATEHMATITLAEAARRAA</sequence>
<evidence type="ECO:0000256" key="7">
    <source>
        <dbReference type="ARBA" id="ARBA00048924"/>
    </source>
</evidence>
<comment type="pathway">
    <text evidence="1 8">Amine and polyamine biosynthesis; ectoine biosynthesis; L-ectoine from L-aspartate 4-semialdehyde: step 2/3.</text>
</comment>
<evidence type="ECO:0000256" key="1">
    <source>
        <dbReference type="ARBA" id="ARBA00004978"/>
    </source>
</evidence>
<dbReference type="InterPro" id="IPR000182">
    <property type="entry name" value="GNAT_dom"/>
</dbReference>
<protein>
    <recommendedName>
        <fullName evidence="4 8">L-2,4-diaminobutyric acid acetyltransferase</fullName>
        <shortName evidence="8">DABA acetyltransferase</shortName>
        <ecNumber evidence="3 8">2.3.1.178</ecNumber>
    </recommendedName>
</protein>
<evidence type="ECO:0000313" key="11">
    <source>
        <dbReference type="Proteomes" id="UP001596516"/>
    </source>
</evidence>
<evidence type="ECO:0000256" key="4">
    <source>
        <dbReference type="ARBA" id="ARBA00017935"/>
    </source>
</evidence>
<dbReference type="Gene3D" id="3.40.630.30">
    <property type="match status" value="1"/>
</dbReference>
<dbReference type="EMBL" id="JBHTFQ010000004">
    <property type="protein sequence ID" value="MFC7704241.1"/>
    <property type="molecule type" value="Genomic_DNA"/>
</dbReference>
<evidence type="ECO:0000256" key="6">
    <source>
        <dbReference type="ARBA" id="ARBA00023315"/>
    </source>
</evidence>
<accession>A0ABW2UHS4</accession>
<dbReference type="Proteomes" id="UP001596516">
    <property type="component" value="Unassembled WGS sequence"/>
</dbReference>
<keyword evidence="6 8" id="KW-0012">Acyltransferase</keyword>
<feature type="domain" description="N-acetyltransferase" evidence="9">
    <location>
        <begin position="13"/>
        <end position="161"/>
    </location>
</feature>
<evidence type="ECO:0000256" key="2">
    <source>
        <dbReference type="ARBA" id="ARBA00010712"/>
    </source>
</evidence>
<dbReference type="NCBIfam" id="TIGR02406">
    <property type="entry name" value="ectoine_EctA"/>
    <property type="match status" value="1"/>
</dbReference>
<dbReference type="EC" id="2.3.1.178" evidence="3 8"/>
<dbReference type="RefSeq" id="WP_377402157.1">
    <property type="nucleotide sequence ID" value="NZ_JBHTFQ010000004.1"/>
</dbReference>
<evidence type="ECO:0000256" key="8">
    <source>
        <dbReference type="RuleBase" id="RU365045"/>
    </source>
</evidence>
<dbReference type="Pfam" id="PF00583">
    <property type="entry name" value="Acetyltransf_1"/>
    <property type="match status" value="1"/>
</dbReference>
<dbReference type="PANTHER" id="PTHR43072:SF23">
    <property type="entry name" value="UPF0039 PROTEIN C11D3.02C"/>
    <property type="match status" value="1"/>
</dbReference>
<evidence type="ECO:0000313" key="10">
    <source>
        <dbReference type="EMBL" id="MFC7704241.1"/>
    </source>
</evidence>
<comment type="similarity">
    <text evidence="2 8">Belongs to the acetyltransferase family. EctA subfamily.</text>
</comment>
<dbReference type="PANTHER" id="PTHR43072">
    <property type="entry name" value="N-ACETYLTRANSFERASE"/>
    <property type="match status" value="1"/>
</dbReference>
<dbReference type="SUPFAM" id="SSF55729">
    <property type="entry name" value="Acyl-CoA N-acyltransferases (Nat)"/>
    <property type="match status" value="1"/>
</dbReference>
<comment type="catalytic activity">
    <reaction evidence="7 8">
        <text>L-2,4-diaminobutanoate + acetyl-CoA = (2S)-4-acetamido-2-aminobutanoate + CoA + H(+)</text>
        <dbReference type="Rhea" id="RHEA:16901"/>
        <dbReference type="ChEBI" id="CHEBI:15378"/>
        <dbReference type="ChEBI" id="CHEBI:57287"/>
        <dbReference type="ChEBI" id="CHEBI:57288"/>
        <dbReference type="ChEBI" id="CHEBI:58761"/>
        <dbReference type="ChEBI" id="CHEBI:58929"/>
        <dbReference type="EC" id="2.3.1.178"/>
    </reaction>
</comment>
<dbReference type="GO" id="GO:0033816">
    <property type="term" value="F:diaminobutyrate acetyltransferase activity"/>
    <property type="evidence" value="ECO:0007669"/>
    <property type="project" value="UniProtKB-EC"/>
</dbReference>
<keyword evidence="5 8" id="KW-0808">Transferase</keyword>
<evidence type="ECO:0000256" key="5">
    <source>
        <dbReference type="ARBA" id="ARBA00022679"/>
    </source>
</evidence>
<proteinExistence type="inferred from homology"/>
<reference evidence="11" key="1">
    <citation type="journal article" date="2019" name="Int. J. Syst. Evol. Microbiol.">
        <title>The Global Catalogue of Microorganisms (GCM) 10K type strain sequencing project: providing services to taxonomists for standard genome sequencing and annotation.</title>
        <authorList>
            <consortium name="The Broad Institute Genomics Platform"/>
            <consortium name="The Broad Institute Genome Sequencing Center for Infectious Disease"/>
            <person name="Wu L."/>
            <person name="Ma J."/>
        </authorList>
    </citation>
    <scope>NUCLEOTIDE SEQUENCE [LARGE SCALE GENOMIC DNA]</scope>
    <source>
        <strain evidence="11">CGMCC 1.12750</strain>
    </source>
</reference>
<dbReference type="PROSITE" id="PS51186">
    <property type="entry name" value="GNAT"/>
    <property type="match status" value="1"/>
</dbReference>
<organism evidence="10 11">
    <name type="scientific">Plastorhodobacter daqingensis</name>
    <dbReference type="NCBI Taxonomy" id="1387281"/>
    <lineage>
        <taxon>Bacteria</taxon>
        <taxon>Pseudomonadati</taxon>
        <taxon>Pseudomonadota</taxon>
        <taxon>Alphaproteobacteria</taxon>
        <taxon>Rhodobacterales</taxon>
        <taxon>Paracoccaceae</taxon>
        <taxon>Plastorhodobacter</taxon>
    </lineage>
</organism>
<evidence type="ECO:0000256" key="3">
    <source>
        <dbReference type="ARBA" id="ARBA00012355"/>
    </source>
</evidence>
<dbReference type="InterPro" id="IPR016181">
    <property type="entry name" value="Acyl_CoA_acyltransferase"/>
</dbReference>
<dbReference type="InterPro" id="IPR012772">
    <property type="entry name" value="Ectoine_EctA"/>
</dbReference>